<evidence type="ECO:0000313" key="3">
    <source>
        <dbReference type="EMBL" id="NXV71374.1"/>
    </source>
</evidence>
<reference evidence="3 4" key="1">
    <citation type="submission" date="2019-09" db="EMBL/GenBank/DDBJ databases">
        <title>Bird 10,000 Genomes (B10K) Project - Family phase.</title>
        <authorList>
            <person name="Zhang G."/>
        </authorList>
    </citation>
    <scope>NUCLEOTIDE SEQUENCE [LARGE SCALE GENOMIC DNA]</scope>
    <source>
        <strain evidence="3">OUT-0055</strain>
        <tissue evidence="3">Blood</tissue>
    </source>
</reference>
<keyword evidence="3" id="KW-0255">Endonuclease</keyword>
<sequence>LWGRGSVWVLWGRLWVPLTAPPPPAGPPERFHAAAVALCPAVGEGLALGALVAAARLGTHVRKTLLLCAAPPGGPPRYTSLTWRADL</sequence>
<dbReference type="PANTHER" id="PTHR13070">
    <property type="entry name" value="TRNA-SPLICING ENDONUCLEASE SUBUNIT SEN34-RELATED"/>
    <property type="match status" value="1"/>
</dbReference>
<dbReference type="Proteomes" id="UP000518911">
    <property type="component" value="Unassembled WGS sequence"/>
</dbReference>
<protein>
    <submittedName>
        <fullName evidence="3">SEN34 endonuclease</fullName>
    </submittedName>
</protein>
<dbReference type="GO" id="GO:0003676">
    <property type="term" value="F:nucleic acid binding"/>
    <property type="evidence" value="ECO:0007669"/>
    <property type="project" value="InterPro"/>
</dbReference>
<organism evidence="3 4">
    <name type="scientific">Atlantisia rogersi</name>
    <name type="common">Inaccessible Island rail</name>
    <dbReference type="NCBI Taxonomy" id="2478892"/>
    <lineage>
        <taxon>Eukaryota</taxon>
        <taxon>Metazoa</taxon>
        <taxon>Chordata</taxon>
        <taxon>Craniata</taxon>
        <taxon>Vertebrata</taxon>
        <taxon>Euteleostomi</taxon>
        <taxon>Archelosauria</taxon>
        <taxon>Archosauria</taxon>
        <taxon>Dinosauria</taxon>
        <taxon>Saurischia</taxon>
        <taxon>Theropoda</taxon>
        <taxon>Coelurosauria</taxon>
        <taxon>Aves</taxon>
        <taxon>Neognathae</taxon>
        <taxon>Neoaves</taxon>
        <taxon>Gruiformes</taxon>
        <taxon>Rallidae</taxon>
        <taxon>Atlantisia</taxon>
    </lineage>
</organism>
<dbReference type="GO" id="GO:0000213">
    <property type="term" value="F:tRNA-intron lyase activity"/>
    <property type="evidence" value="ECO:0007669"/>
    <property type="project" value="TreeGrafter"/>
</dbReference>
<feature type="non-terminal residue" evidence="3">
    <location>
        <position position="87"/>
    </location>
</feature>
<keyword evidence="2" id="KW-0812">Transmembrane</keyword>
<evidence type="ECO:0000256" key="1">
    <source>
        <dbReference type="ARBA" id="ARBA00023239"/>
    </source>
</evidence>
<evidence type="ECO:0000256" key="2">
    <source>
        <dbReference type="SAM" id="Phobius"/>
    </source>
</evidence>
<name>A0A7L3W443_9GRUI</name>
<keyword evidence="2" id="KW-1133">Transmembrane helix</keyword>
<keyword evidence="3" id="KW-0378">Hydrolase</keyword>
<evidence type="ECO:0000313" key="4">
    <source>
        <dbReference type="Proteomes" id="UP000518911"/>
    </source>
</evidence>
<proteinExistence type="predicted"/>
<keyword evidence="1" id="KW-0456">Lyase</keyword>
<keyword evidence="2" id="KW-0472">Membrane</keyword>
<feature type="transmembrane region" description="Helical" evidence="2">
    <location>
        <begin position="31"/>
        <end position="55"/>
    </location>
</feature>
<dbReference type="Gene3D" id="3.40.1350.10">
    <property type="match status" value="1"/>
</dbReference>
<comment type="caution">
    <text evidence="3">The sequence shown here is derived from an EMBL/GenBank/DDBJ whole genome shotgun (WGS) entry which is preliminary data.</text>
</comment>
<dbReference type="InterPro" id="IPR011856">
    <property type="entry name" value="tRNA_endonuc-like_dom_sf"/>
</dbReference>
<keyword evidence="4" id="KW-1185">Reference proteome</keyword>
<dbReference type="AlphaFoldDB" id="A0A7L3W443"/>
<feature type="non-terminal residue" evidence="3">
    <location>
        <position position="1"/>
    </location>
</feature>
<gene>
    <name evidence="3" type="primary">Tsen34</name>
    <name evidence="3" type="ORF">ATLROG_R14402</name>
</gene>
<dbReference type="PANTHER" id="PTHR13070:SF0">
    <property type="entry name" value="TRNA-SPLICING ENDONUCLEASE SUBUNIT SEN34"/>
    <property type="match status" value="1"/>
</dbReference>
<keyword evidence="3" id="KW-0540">Nuclease</keyword>
<accession>A0A7L3W443</accession>
<dbReference type="GO" id="GO:0000379">
    <property type="term" value="P:tRNA-type intron splice site recognition and cleavage"/>
    <property type="evidence" value="ECO:0007669"/>
    <property type="project" value="TreeGrafter"/>
</dbReference>
<dbReference type="EMBL" id="VZUJ01025678">
    <property type="protein sequence ID" value="NXV71374.1"/>
    <property type="molecule type" value="Genomic_DNA"/>
</dbReference>